<keyword evidence="5" id="KW-0325">Glycoprotein</keyword>
<dbReference type="PANTHER" id="PTHR31018">
    <property type="entry name" value="SPORULATION-SPECIFIC PROTEIN-RELATED"/>
    <property type="match status" value="1"/>
</dbReference>
<evidence type="ECO:0000313" key="9">
    <source>
        <dbReference type="Proteomes" id="UP000245591"/>
    </source>
</evidence>
<evidence type="ECO:0000256" key="3">
    <source>
        <dbReference type="ARBA" id="ARBA00022525"/>
    </source>
</evidence>
<evidence type="ECO:0000256" key="7">
    <source>
        <dbReference type="SAM" id="SignalP"/>
    </source>
</evidence>
<dbReference type="EMBL" id="MBFU01000535">
    <property type="protein sequence ID" value="PVZ98596.1"/>
    <property type="molecule type" value="Genomic_DNA"/>
</dbReference>
<feature type="chain" id="PRO_5015513431" description="Receptor L-domain domain-containing protein" evidence="7">
    <location>
        <begin position="19"/>
        <end position="388"/>
    </location>
</feature>
<protein>
    <recommendedName>
        <fullName evidence="10">Receptor L-domain domain-containing protein</fullName>
    </recommendedName>
</protein>
<dbReference type="InterPro" id="IPR036941">
    <property type="entry name" value="Rcpt_L-dom_sf"/>
</dbReference>
<proteinExistence type="predicted"/>
<evidence type="ECO:0000256" key="1">
    <source>
        <dbReference type="ARBA" id="ARBA00004191"/>
    </source>
</evidence>
<keyword evidence="3" id="KW-0964">Secreted</keyword>
<dbReference type="Proteomes" id="UP000245591">
    <property type="component" value="Unassembled WGS sequence"/>
</dbReference>
<dbReference type="SUPFAM" id="SSF52058">
    <property type="entry name" value="L domain-like"/>
    <property type="match status" value="2"/>
</dbReference>
<evidence type="ECO:0008006" key="10">
    <source>
        <dbReference type="Google" id="ProtNLM"/>
    </source>
</evidence>
<evidence type="ECO:0000256" key="4">
    <source>
        <dbReference type="ARBA" id="ARBA00022729"/>
    </source>
</evidence>
<comment type="caution">
    <text evidence="8">The sequence shown here is derived from an EMBL/GenBank/DDBJ whole genome shotgun (WGS) entry which is preliminary data.</text>
</comment>
<dbReference type="GO" id="GO:0009277">
    <property type="term" value="C:fungal-type cell wall"/>
    <property type="evidence" value="ECO:0007669"/>
    <property type="project" value="TreeGrafter"/>
</dbReference>
<evidence type="ECO:0000313" key="8">
    <source>
        <dbReference type="EMBL" id="PVZ98596.1"/>
    </source>
</evidence>
<evidence type="ECO:0000256" key="5">
    <source>
        <dbReference type="ARBA" id="ARBA00023180"/>
    </source>
</evidence>
<name>A0A2U1J0K2_SMIAN</name>
<feature type="signal peptide" evidence="7">
    <location>
        <begin position="1"/>
        <end position="18"/>
    </location>
</feature>
<sequence>MIKGILSLFLLATPFISAAFCDSDVIVTTQEDAGRVSQCKKFGGSIFVQNKDVNNLDFENLVEVGGSIVISENKKLGKIKLDDLKEVGDSIFFVNNTVLLGISMQKLNKAKQIVLENNPNLVTLYTENISSITSFKVIQTAIHSLTKQNIKNLDNLEISSNPLLATIDFPKLNTCGELILANNNPSAVANFPELSTLKGSTTFRDLLSVNIQNITSIQDTFNIINNFFEDIRIDNISESGKDITVSGNKRLKYFSFSNLENVYGGIQIRNNSVLNSIEDSSFKKLKYVKGAMEISGGLSSIAFPSLNKVDGSINIVSTTKLDCNKIQDKLSGIQSGKFSCASNSAKEPTSSDSSDGNEITSGKSNSASKLLSSSLGLLFAFIISFLFY</sequence>
<keyword evidence="2" id="KW-0134">Cell wall</keyword>
<dbReference type="GO" id="GO:0005886">
    <property type="term" value="C:plasma membrane"/>
    <property type="evidence" value="ECO:0007669"/>
    <property type="project" value="TreeGrafter"/>
</dbReference>
<dbReference type="Gene3D" id="3.80.20.20">
    <property type="entry name" value="Receptor L-domain"/>
    <property type="match status" value="1"/>
</dbReference>
<dbReference type="GO" id="GO:0009986">
    <property type="term" value="C:cell surface"/>
    <property type="evidence" value="ECO:0007669"/>
    <property type="project" value="TreeGrafter"/>
</dbReference>
<evidence type="ECO:0000256" key="6">
    <source>
        <dbReference type="SAM" id="MobiDB-lite"/>
    </source>
</evidence>
<dbReference type="PANTHER" id="PTHR31018:SF3">
    <property type="entry name" value="RECEPTOR PROTEIN-TYROSINE KINASE"/>
    <property type="match status" value="1"/>
</dbReference>
<reference evidence="8 9" key="1">
    <citation type="journal article" date="2018" name="MBio">
        <title>Comparative Genomics Reveals the Core Gene Toolbox for the Fungus-Insect Symbiosis.</title>
        <authorList>
            <person name="Wang Y."/>
            <person name="Stata M."/>
            <person name="Wang W."/>
            <person name="Stajich J.E."/>
            <person name="White M.M."/>
            <person name="Moncalvo J.M."/>
        </authorList>
    </citation>
    <scope>NUCLEOTIDE SEQUENCE [LARGE SCALE GENOMIC DNA]</scope>
    <source>
        <strain evidence="8 9">AUS-126-30</strain>
    </source>
</reference>
<organism evidence="8 9">
    <name type="scientific">Smittium angustum</name>
    <dbReference type="NCBI Taxonomy" id="133377"/>
    <lineage>
        <taxon>Eukaryota</taxon>
        <taxon>Fungi</taxon>
        <taxon>Fungi incertae sedis</taxon>
        <taxon>Zoopagomycota</taxon>
        <taxon>Kickxellomycotina</taxon>
        <taxon>Harpellomycetes</taxon>
        <taxon>Harpellales</taxon>
        <taxon>Legeriomycetaceae</taxon>
        <taxon>Smittium</taxon>
    </lineage>
</organism>
<evidence type="ECO:0000256" key="2">
    <source>
        <dbReference type="ARBA" id="ARBA00022512"/>
    </source>
</evidence>
<comment type="subcellular location">
    <subcellularLocation>
        <location evidence="1">Secreted</location>
        <location evidence="1">Cell wall</location>
    </subcellularLocation>
</comment>
<accession>A0A2U1J0K2</accession>
<feature type="region of interest" description="Disordered" evidence="6">
    <location>
        <begin position="338"/>
        <end position="360"/>
    </location>
</feature>
<dbReference type="AlphaFoldDB" id="A0A2U1J0K2"/>
<keyword evidence="9" id="KW-1185">Reference proteome</keyword>
<keyword evidence="4 7" id="KW-0732">Signal</keyword>
<dbReference type="InterPro" id="IPR051648">
    <property type="entry name" value="CWI-Assembly_Regulator"/>
</dbReference>
<dbReference type="GO" id="GO:0031505">
    <property type="term" value="P:fungal-type cell wall organization"/>
    <property type="evidence" value="ECO:0007669"/>
    <property type="project" value="TreeGrafter"/>
</dbReference>
<gene>
    <name evidence="8" type="ORF">BB558_005397</name>
</gene>